<protein>
    <submittedName>
        <fullName evidence="5">Trypsin</fullName>
    </submittedName>
</protein>
<name>A0A8J3BC98_9ACTN</name>
<keyword evidence="6" id="KW-1185">Reference proteome</keyword>
<dbReference type="PROSITE" id="PS50240">
    <property type="entry name" value="TRYPSIN_DOM"/>
    <property type="match status" value="1"/>
</dbReference>
<accession>A0A8J3BC98</accession>
<dbReference type="Pfam" id="PF00089">
    <property type="entry name" value="Trypsin"/>
    <property type="match status" value="1"/>
</dbReference>
<reference evidence="5" key="2">
    <citation type="submission" date="2020-09" db="EMBL/GenBank/DDBJ databases">
        <authorList>
            <person name="Sun Q."/>
            <person name="Ohkuma M."/>
        </authorList>
    </citation>
    <scope>NUCLEOTIDE SEQUENCE</scope>
    <source>
        <strain evidence="5">JCM 3090</strain>
    </source>
</reference>
<dbReference type="AlphaFoldDB" id="A0A8J3BC98"/>
<sequence length="280" mass="29442">MPLRHALFAALAAGLTVTATAAAAAPSLVTPPDAATPAPRIIGGAEVPDDARYPWMAWIQLHVPKGVAMCGGSQVSPDIVITAAHCFLETTGDGKPDRVVLDIGKIDPTTAEAAGQRRTAAGYRYGRGVRKSDWAVIKLDRPHRAAHYPRLADDAAQDAAPAFRAIGWGMTSYGSHQAKILREVELPLVPDADRSCSDDPDFERPDLHICAGDDKRTTCMGDSGGPLLAGMAGNWTLVGITSWGYGCGSRGTPGFYAQVSVYAKEIRAAITALGGQQPGR</sequence>
<dbReference type="InterPro" id="IPR001314">
    <property type="entry name" value="Peptidase_S1A"/>
</dbReference>
<organism evidence="5 6">
    <name type="scientific">Pilimelia anulata</name>
    <dbReference type="NCBI Taxonomy" id="53371"/>
    <lineage>
        <taxon>Bacteria</taxon>
        <taxon>Bacillati</taxon>
        <taxon>Actinomycetota</taxon>
        <taxon>Actinomycetes</taxon>
        <taxon>Micromonosporales</taxon>
        <taxon>Micromonosporaceae</taxon>
        <taxon>Pilimelia</taxon>
    </lineage>
</organism>
<dbReference type="Gene3D" id="2.40.10.10">
    <property type="entry name" value="Trypsin-like serine proteases"/>
    <property type="match status" value="1"/>
</dbReference>
<keyword evidence="3" id="KW-0732">Signal</keyword>
<feature type="chain" id="PRO_5035247777" evidence="3">
    <location>
        <begin position="25"/>
        <end position="280"/>
    </location>
</feature>
<dbReference type="InterPro" id="IPR018114">
    <property type="entry name" value="TRYPSIN_HIS"/>
</dbReference>
<proteinExistence type="predicted"/>
<evidence type="ECO:0000256" key="3">
    <source>
        <dbReference type="SAM" id="SignalP"/>
    </source>
</evidence>
<evidence type="ECO:0000313" key="5">
    <source>
        <dbReference type="EMBL" id="GGK10501.1"/>
    </source>
</evidence>
<keyword evidence="2" id="KW-0720">Serine protease</keyword>
<evidence type="ECO:0000313" key="6">
    <source>
        <dbReference type="Proteomes" id="UP000649739"/>
    </source>
</evidence>
<gene>
    <name evidence="5" type="ORF">GCM10010123_45600</name>
</gene>
<dbReference type="GO" id="GO:0004252">
    <property type="term" value="F:serine-type endopeptidase activity"/>
    <property type="evidence" value="ECO:0007669"/>
    <property type="project" value="InterPro"/>
</dbReference>
<comment type="caution">
    <text evidence="5">The sequence shown here is derived from an EMBL/GenBank/DDBJ whole genome shotgun (WGS) entry which is preliminary data.</text>
</comment>
<evidence type="ECO:0000256" key="1">
    <source>
        <dbReference type="ARBA" id="ARBA00023157"/>
    </source>
</evidence>
<dbReference type="CDD" id="cd00190">
    <property type="entry name" value="Tryp_SPc"/>
    <property type="match status" value="1"/>
</dbReference>
<dbReference type="InterPro" id="IPR001254">
    <property type="entry name" value="Trypsin_dom"/>
</dbReference>
<dbReference type="RefSeq" id="WP_189172269.1">
    <property type="nucleotide sequence ID" value="NZ_BMQB01000014.1"/>
</dbReference>
<dbReference type="PROSITE" id="PS00134">
    <property type="entry name" value="TRYPSIN_HIS"/>
    <property type="match status" value="1"/>
</dbReference>
<dbReference type="InterPro" id="IPR009003">
    <property type="entry name" value="Peptidase_S1_PA"/>
</dbReference>
<keyword evidence="1" id="KW-1015">Disulfide bond</keyword>
<keyword evidence="2" id="KW-0645">Protease</keyword>
<evidence type="ECO:0000256" key="2">
    <source>
        <dbReference type="RuleBase" id="RU363034"/>
    </source>
</evidence>
<dbReference type="InterPro" id="IPR033116">
    <property type="entry name" value="TRYPSIN_SER"/>
</dbReference>
<dbReference type="PANTHER" id="PTHR24252">
    <property type="entry name" value="ACROSIN-RELATED"/>
    <property type="match status" value="1"/>
</dbReference>
<dbReference type="Proteomes" id="UP000649739">
    <property type="component" value="Unassembled WGS sequence"/>
</dbReference>
<evidence type="ECO:0000259" key="4">
    <source>
        <dbReference type="PROSITE" id="PS50240"/>
    </source>
</evidence>
<dbReference type="GO" id="GO:0006508">
    <property type="term" value="P:proteolysis"/>
    <property type="evidence" value="ECO:0007669"/>
    <property type="project" value="UniProtKB-KW"/>
</dbReference>
<feature type="domain" description="Peptidase S1" evidence="4">
    <location>
        <begin position="41"/>
        <end position="271"/>
    </location>
</feature>
<feature type="signal peptide" evidence="3">
    <location>
        <begin position="1"/>
        <end position="24"/>
    </location>
</feature>
<dbReference type="PRINTS" id="PR00722">
    <property type="entry name" value="CHYMOTRYPSIN"/>
</dbReference>
<dbReference type="PANTHER" id="PTHR24252:SF7">
    <property type="entry name" value="HYALIN"/>
    <property type="match status" value="1"/>
</dbReference>
<dbReference type="EMBL" id="BMQB01000014">
    <property type="protein sequence ID" value="GGK10501.1"/>
    <property type="molecule type" value="Genomic_DNA"/>
</dbReference>
<dbReference type="SMART" id="SM00020">
    <property type="entry name" value="Tryp_SPc"/>
    <property type="match status" value="1"/>
</dbReference>
<dbReference type="PROSITE" id="PS00135">
    <property type="entry name" value="TRYPSIN_SER"/>
    <property type="match status" value="1"/>
</dbReference>
<reference evidence="5" key="1">
    <citation type="journal article" date="2014" name="Int. J. Syst. Evol. Microbiol.">
        <title>Complete genome sequence of Corynebacterium casei LMG S-19264T (=DSM 44701T), isolated from a smear-ripened cheese.</title>
        <authorList>
            <consortium name="US DOE Joint Genome Institute (JGI-PGF)"/>
            <person name="Walter F."/>
            <person name="Albersmeier A."/>
            <person name="Kalinowski J."/>
            <person name="Ruckert C."/>
        </authorList>
    </citation>
    <scope>NUCLEOTIDE SEQUENCE</scope>
    <source>
        <strain evidence="5">JCM 3090</strain>
    </source>
</reference>
<keyword evidence="2" id="KW-0378">Hydrolase</keyword>
<dbReference type="SUPFAM" id="SSF50494">
    <property type="entry name" value="Trypsin-like serine proteases"/>
    <property type="match status" value="1"/>
</dbReference>
<dbReference type="InterPro" id="IPR043504">
    <property type="entry name" value="Peptidase_S1_PA_chymotrypsin"/>
</dbReference>